<reference evidence="2 3" key="1">
    <citation type="submission" date="2023-03" db="EMBL/GenBank/DDBJ databases">
        <title>High recombination rates correlate with genetic variation in Cardiocondyla obscurior ants.</title>
        <authorList>
            <person name="Errbii M."/>
        </authorList>
    </citation>
    <scope>NUCLEOTIDE SEQUENCE [LARGE SCALE GENOMIC DNA]</scope>
    <source>
        <strain evidence="2">Alpha-2009</strain>
        <tissue evidence="2">Whole body</tissue>
    </source>
</reference>
<sequence length="131" mass="14943">MTSSSRYIRRISGRVRVRCANRVLSDAFASKSEKKLNLAERKIPLRAMRNECKPECTTCSLHDSIPSRVPVVASAERRRRPRKGIKHRRSNPLIGDITSASPPGKRTSSFIDTRKRMIIDRGKSCNFLNNY</sequence>
<feature type="compositionally biased region" description="Basic residues" evidence="1">
    <location>
        <begin position="77"/>
        <end position="90"/>
    </location>
</feature>
<evidence type="ECO:0000313" key="2">
    <source>
        <dbReference type="EMBL" id="KAL0131528.1"/>
    </source>
</evidence>
<dbReference type="AlphaFoldDB" id="A0AAW2GW57"/>
<comment type="caution">
    <text evidence="2">The sequence shown here is derived from an EMBL/GenBank/DDBJ whole genome shotgun (WGS) entry which is preliminary data.</text>
</comment>
<organism evidence="2 3">
    <name type="scientific">Cardiocondyla obscurior</name>
    <dbReference type="NCBI Taxonomy" id="286306"/>
    <lineage>
        <taxon>Eukaryota</taxon>
        <taxon>Metazoa</taxon>
        <taxon>Ecdysozoa</taxon>
        <taxon>Arthropoda</taxon>
        <taxon>Hexapoda</taxon>
        <taxon>Insecta</taxon>
        <taxon>Pterygota</taxon>
        <taxon>Neoptera</taxon>
        <taxon>Endopterygota</taxon>
        <taxon>Hymenoptera</taxon>
        <taxon>Apocrita</taxon>
        <taxon>Aculeata</taxon>
        <taxon>Formicoidea</taxon>
        <taxon>Formicidae</taxon>
        <taxon>Myrmicinae</taxon>
        <taxon>Cardiocondyla</taxon>
    </lineage>
</organism>
<keyword evidence="3" id="KW-1185">Reference proteome</keyword>
<proteinExistence type="predicted"/>
<feature type="compositionally biased region" description="Polar residues" evidence="1">
    <location>
        <begin position="98"/>
        <end position="108"/>
    </location>
</feature>
<gene>
    <name evidence="2" type="ORF">PUN28_002812</name>
</gene>
<feature type="region of interest" description="Disordered" evidence="1">
    <location>
        <begin position="73"/>
        <end position="108"/>
    </location>
</feature>
<evidence type="ECO:0000256" key="1">
    <source>
        <dbReference type="SAM" id="MobiDB-lite"/>
    </source>
</evidence>
<name>A0AAW2GW57_9HYME</name>
<dbReference type="Proteomes" id="UP001430953">
    <property type="component" value="Unassembled WGS sequence"/>
</dbReference>
<evidence type="ECO:0000313" key="3">
    <source>
        <dbReference type="Proteomes" id="UP001430953"/>
    </source>
</evidence>
<protein>
    <submittedName>
        <fullName evidence="2">Uncharacterized protein</fullName>
    </submittedName>
</protein>
<dbReference type="EMBL" id="JADYXP020000002">
    <property type="protein sequence ID" value="KAL0131528.1"/>
    <property type="molecule type" value="Genomic_DNA"/>
</dbReference>
<accession>A0AAW2GW57</accession>